<protein>
    <submittedName>
        <fullName evidence="2">Uncharacterized protein</fullName>
    </submittedName>
</protein>
<sequence length="32" mass="3478">MKENFAKKNSEKDKPSTELKSVTLGQKPSIGG</sequence>
<comment type="caution">
    <text evidence="2">The sequence shown here is derived from an EMBL/GenBank/DDBJ whole genome shotgun (WGS) entry which is preliminary data.</text>
</comment>
<dbReference type="AlphaFoldDB" id="A0A8J3MPG4"/>
<evidence type="ECO:0000256" key="1">
    <source>
        <dbReference type="SAM" id="MobiDB-lite"/>
    </source>
</evidence>
<reference evidence="2 3" key="1">
    <citation type="journal article" date="2021" name="Microb. Ecol.">
        <title>Candidatus Mesenet longicola: Novel Endosymbionts of Brontispa longissima that Induce Cytoplasmic Incompatibility.</title>
        <authorList>
            <person name="Takano S."/>
            <person name="Gotoh Y."/>
            <person name="Hayashi T."/>
        </authorList>
    </citation>
    <scope>NUCLEOTIDE SEQUENCE [LARGE SCALE GENOMIC DNA]</scope>
    <source>
        <strain evidence="2">L5</strain>
    </source>
</reference>
<dbReference type="EMBL" id="BNGU01000057">
    <property type="protein sequence ID" value="GHM60018.1"/>
    <property type="molecule type" value="Genomic_DNA"/>
</dbReference>
<keyword evidence="3" id="KW-1185">Reference proteome</keyword>
<organism evidence="2 3">
    <name type="scientific">Candidatus Mesenet longicola</name>
    <dbReference type="NCBI Taxonomy" id="1892558"/>
    <lineage>
        <taxon>Bacteria</taxon>
        <taxon>Pseudomonadati</taxon>
        <taxon>Pseudomonadota</taxon>
        <taxon>Alphaproteobacteria</taxon>
        <taxon>Rickettsiales</taxon>
        <taxon>Anaplasmataceae</taxon>
        <taxon>Candidatus Mesenet</taxon>
    </lineage>
</organism>
<evidence type="ECO:0000313" key="3">
    <source>
        <dbReference type="Proteomes" id="UP000637906"/>
    </source>
</evidence>
<feature type="region of interest" description="Disordered" evidence="1">
    <location>
        <begin position="1"/>
        <end position="32"/>
    </location>
</feature>
<gene>
    <name evidence="2" type="ORF">sL5_10110</name>
</gene>
<name>A0A8J3MPG4_9RICK</name>
<accession>A0A8J3MPG4</accession>
<dbReference type="Proteomes" id="UP000637906">
    <property type="component" value="Unassembled WGS sequence"/>
</dbReference>
<feature type="compositionally biased region" description="Basic and acidic residues" evidence="1">
    <location>
        <begin position="1"/>
        <end position="17"/>
    </location>
</feature>
<proteinExistence type="predicted"/>
<evidence type="ECO:0000313" key="2">
    <source>
        <dbReference type="EMBL" id="GHM60018.1"/>
    </source>
</evidence>